<comment type="caution">
    <text evidence="3">The sequence shown here is derived from an EMBL/GenBank/DDBJ whole genome shotgun (WGS) entry which is preliminary data.</text>
</comment>
<dbReference type="InterPro" id="IPR050266">
    <property type="entry name" value="AB_hydrolase_sf"/>
</dbReference>
<dbReference type="SUPFAM" id="SSF53474">
    <property type="entry name" value="alpha/beta-Hydrolases"/>
    <property type="match status" value="1"/>
</dbReference>
<proteinExistence type="predicted"/>
<name>A0ABW2KJX1_9ACTN</name>
<accession>A0ABW2KJX1</accession>
<dbReference type="GO" id="GO:0016787">
    <property type="term" value="F:hydrolase activity"/>
    <property type="evidence" value="ECO:0007669"/>
    <property type="project" value="UniProtKB-KW"/>
</dbReference>
<keyword evidence="4" id="KW-1185">Reference proteome</keyword>
<reference evidence="4" key="1">
    <citation type="journal article" date="2019" name="Int. J. Syst. Evol. Microbiol.">
        <title>The Global Catalogue of Microorganisms (GCM) 10K type strain sequencing project: providing services to taxonomists for standard genome sequencing and annotation.</title>
        <authorList>
            <consortium name="The Broad Institute Genomics Platform"/>
            <consortium name="The Broad Institute Genome Sequencing Center for Infectious Disease"/>
            <person name="Wu L."/>
            <person name="Ma J."/>
        </authorList>
    </citation>
    <scope>NUCLEOTIDE SEQUENCE [LARGE SCALE GENOMIC DNA]</scope>
    <source>
        <strain evidence="4">CGMCC 4.7382</strain>
    </source>
</reference>
<keyword evidence="3" id="KW-0378">Hydrolase</keyword>
<dbReference type="InterPro" id="IPR029058">
    <property type="entry name" value="AB_hydrolase_fold"/>
</dbReference>
<dbReference type="Proteomes" id="UP001596540">
    <property type="component" value="Unassembled WGS sequence"/>
</dbReference>
<evidence type="ECO:0000259" key="2">
    <source>
        <dbReference type="Pfam" id="PF00561"/>
    </source>
</evidence>
<organism evidence="3 4">
    <name type="scientific">Marinactinospora rubrisoli</name>
    <dbReference type="NCBI Taxonomy" id="2715399"/>
    <lineage>
        <taxon>Bacteria</taxon>
        <taxon>Bacillati</taxon>
        <taxon>Actinomycetota</taxon>
        <taxon>Actinomycetes</taxon>
        <taxon>Streptosporangiales</taxon>
        <taxon>Nocardiopsidaceae</taxon>
        <taxon>Marinactinospora</taxon>
    </lineage>
</organism>
<dbReference type="RefSeq" id="WP_379872322.1">
    <property type="nucleotide sequence ID" value="NZ_JBHTBH010000008.1"/>
</dbReference>
<evidence type="ECO:0000313" key="4">
    <source>
        <dbReference type="Proteomes" id="UP001596540"/>
    </source>
</evidence>
<dbReference type="PANTHER" id="PTHR43798:SF5">
    <property type="entry name" value="MONOACYLGLYCEROL LIPASE ABHD6"/>
    <property type="match status" value="1"/>
</dbReference>
<sequence>MTSGISAPSSDPAAEEPLWHRVGGPTRPAETAHGPGRPPVLLLHGFGSTADLNWGLTGWLRALHGGGLRTIAPDLPGHGRSPRPRSPERYTPGRLVEDVLRLLDALAEPRVDVLGYSMGARLAWELAAGHPDRVRRAVLGGFGPAALPGRNPATGGAGDGPFDAVFRAAAALPVNDPDVLAACVRGQTAHPFTADPLPAGVPVLFAFGEHDDLAAGAETLAARLPAARVVRIPERDHRTAVSAAGFKSAALEFLSARSLATGRDRAGATGAADA</sequence>
<feature type="domain" description="AB hydrolase-1" evidence="2">
    <location>
        <begin position="38"/>
        <end position="139"/>
    </location>
</feature>
<dbReference type="PRINTS" id="PR00111">
    <property type="entry name" value="ABHYDROLASE"/>
</dbReference>
<dbReference type="Gene3D" id="3.40.50.1820">
    <property type="entry name" value="alpha/beta hydrolase"/>
    <property type="match status" value="1"/>
</dbReference>
<feature type="region of interest" description="Disordered" evidence="1">
    <location>
        <begin position="1"/>
        <end position="36"/>
    </location>
</feature>
<feature type="region of interest" description="Disordered" evidence="1">
    <location>
        <begin position="71"/>
        <end position="91"/>
    </location>
</feature>
<evidence type="ECO:0000313" key="3">
    <source>
        <dbReference type="EMBL" id="MFC7329678.1"/>
    </source>
</evidence>
<dbReference type="Pfam" id="PF00561">
    <property type="entry name" value="Abhydrolase_1"/>
    <property type="match status" value="1"/>
</dbReference>
<evidence type="ECO:0000256" key="1">
    <source>
        <dbReference type="SAM" id="MobiDB-lite"/>
    </source>
</evidence>
<dbReference type="EMBL" id="JBHTBH010000008">
    <property type="protein sequence ID" value="MFC7329678.1"/>
    <property type="molecule type" value="Genomic_DNA"/>
</dbReference>
<gene>
    <name evidence="3" type="ORF">ACFQRF_18255</name>
</gene>
<protein>
    <submittedName>
        <fullName evidence="3">Alpha/beta fold hydrolase</fullName>
    </submittedName>
</protein>
<dbReference type="PANTHER" id="PTHR43798">
    <property type="entry name" value="MONOACYLGLYCEROL LIPASE"/>
    <property type="match status" value="1"/>
</dbReference>
<dbReference type="InterPro" id="IPR000073">
    <property type="entry name" value="AB_hydrolase_1"/>
</dbReference>